<organism evidence="8 9">
    <name type="scientific">Stichopus japonicus</name>
    <name type="common">Sea cucumber</name>
    <dbReference type="NCBI Taxonomy" id="307972"/>
    <lineage>
        <taxon>Eukaryota</taxon>
        <taxon>Metazoa</taxon>
        <taxon>Echinodermata</taxon>
        <taxon>Eleutherozoa</taxon>
        <taxon>Echinozoa</taxon>
        <taxon>Holothuroidea</taxon>
        <taxon>Aspidochirotacea</taxon>
        <taxon>Aspidochirotida</taxon>
        <taxon>Stichopodidae</taxon>
        <taxon>Apostichopus</taxon>
    </lineage>
</organism>
<dbReference type="InterPro" id="IPR018517">
    <property type="entry name" value="tRNA_hU_synthase_CS"/>
</dbReference>
<dbReference type="PROSITE" id="PS01136">
    <property type="entry name" value="UPF0034"/>
    <property type="match status" value="1"/>
</dbReference>
<name>A0A2G8K6J0_STIJA</name>
<dbReference type="PANTHER" id="PTHR45936:SF1">
    <property type="entry name" value="TRNA-DIHYDROURIDINE(20) SYNTHASE [NAD(P)+]-LIKE"/>
    <property type="match status" value="1"/>
</dbReference>
<dbReference type="InterPro" id="IPR035587">
    <property type="entry name" value="DUS-like_FMN-bd"/>
</dbReference>
<evidence type="ECO:0000313" key="8">
    <source>
        <dbReference type="EMBL" id="PIK43569.1"/>
    </source>
</evidence>
<dbReference type="SMART" id="SM00358">
    <property type="entry name" value="DSRM"/>
    <property type="match status" value="1"/>
</dbReference>
<keyword evidence="6" id="KW-0694">RNA-binding</keyword>
<accession>A0A2G8K6J0</accession>
<dbReference type="PANTHER" id="PTHR45936">
    <property type="entry name" value="TRNA-DIHYDROURIDINE(20) SYNTHASE [NAD(P)+]-LIKE"/>
    <property type="match status" value="1"/>
</dbReference>
<proteinExistence type="predicted"/>
<evidence type="ECO:0000256" key="5">
    <source>
        <dbReference type="ARBA" id="ARBA00023002"/>
    </source>
</evidence>
<dbReference type="GO" id="GO:0050660">
    <property type="term" value="F:flavin adenine dinucleotide binding"/>
    <property type="evidence" value="ECO:0007669"/>
    <property type="project" value="InterPro"/>
</dbReference>
<dbReference type="GO" id="GO:0005737">
    <property type="term" value="C:cytoplasm"/>
    <property type="evidence" value="ECO:0007669"/>
    <property type="project" value="TreeGrafter"/>
</dbReference>
<reference evidence="8 9" key="1">
    <citation type="journal article" date="2017" name="PLoS Biol.">
        <title>The sea cucumber genome provides insights into morphological evolution and visceral regeneration.</title>
        <authorList>
            <person name="Zhang X."/>
            <person name="Sun L."/>
            <person name="Yuan J."/>
            <person name="Sun Y."/>
            <person name="Gao Y."/>
            <person name="Zhang L."/>
            <person name="Li S."/>
            <person name="Dai H."/>
            <person name="Hamel J.F."/>
            <person name="Liu C."/>
            <person name="Yu Y."/>
            <person name="Liu S."/>
            <person name="Lin W."/>
            <person name="Guo K."/>
            <person name="Jin S."/>
            <person name="Xu P."/>
            <person name="Storey K.B."/>
            <person name="Huan P."/>
            <person name="Zhang T."/>
            <person name="Zhou Y."/>
            <person name="Zhang J."/>
            <person name="Lin C."/>
            <person name="Li X."/>
            <person name="Xing L."/>
            <person name="Huo D."/>
            <person name="Sun M."/>
            <person name="Wang L."/>
            <person name="Mercier A."/>
            <person name="Li F."/>
            <person name="Yang H."/>
            <person name="Xiang J."/>
        </authorList>
    </citation>
    <scope>NUCLEOTIDE SEQUENCE [LARGE SCALE GENOMIC DNA]</scope>
    <source>
        <strain evidence="8">Shaxun</strain>
        <tissue evidence="8">Muscle</tissue>
    </source>
</reference>
<evidence type="ECO:0000256" key="2">
    <source>
        <dbReference type="ARBA" id="ARBA00022630"/>
    </source>
</evidence>
<dbReference type="Gene3D" id="3.20.20.70">
    <property type="entry name" value="Aldolase class I"/>
    <property type="match status" value="1"/>
</dbReference>
<keyword evidence="4" id="KW-0819">tRNA processing</keyword>
<protein>
    <submittedName>
        <fullName evidence="8">Putative tRNA-dihydrouridine(20) synthase</fullName>
    </submittedName>
</protein>
<dbReference type="STRING" id="307972.A0A2G8K6J0"/>
<dbReference type="InterPro" id="IPR044463">
    <property type="entry name" value="DUS2_DSRM"/>
</dbReference>
<keyword evidence="3" id="KW-0288">FMN</keyword>
<dbReference type="InterPro" id="IPR052582">
    <property type="entry name" value="tRNA-DUS-like"/>
</dbReference>
<comment type="caution">
    <text evidence="8">The sequence shown here is derived from an EMBL/GenBank/DDBJ whole genome shotgun (WGS) entry which is preliminary data.</text>
</comment>
<dbReference type="EMBL" id="MRZV01000841">
    <property type="protein sequence ID" value="PIK43569.1"/>
    <property type="molecule type" value="Genomic_DNA"/>
</dbReference>
<dbReference type="Proteomes" id="UP000230750">
    <property type="component" value="Unassembled WGS sequence"/>
</dbReference>
<sequence length="435" mass="49214">MATLSYAEKLILAPMVRIGTLPTRLLALDYGADIVYSEEIIDHKLIRCRRVENDVLGTVDFVEVDDLPVFRTCKKEKDRVVFQMGTADPERALKAAKMVENDVAGIDVNMGCPKDYSTKGGMGAALLQHPEKIKQILTTLVQGCKLPITCKIRILPKLEDSLSLVKLIEGTGVAALAVHGRMKEERPQHPVHCDIIRAIAENISIPLIANGGSKDIITSFEDIEKFKARTAASSVMIAREAQWNLSVFRRERDVSQNRVIKDYLKYAVDYANPYQNTKYCIQQVLHETMETEQGMALLKAKSTKEICAIWDMEDYCSKTTAKQTELIRAKDDGRLTVKRRKLSDGAMLHLLHAPYVKKDYEGAKFPKIKLFELCNHRRWPKPEFTTEERQPDRSFQSTVTVNGDMYRSIAWERSKRAAEHASAAVCLRVLESLID</sequence>
<evidence type="ECO:0000259" key="7">
    <source>
        <dbReference type="PROSITE" id="PS50137"/>
    </source>
</evidence>
<dbReference type="SUPFAM" id="SSF51395">
    <property type="entry name" value="FMN-linked oxidoreductases"/>
    <property type="match status" value="1"/>
</dbReference>
<dbReference type="Pfam" id="PF01207">
    <property type="entry name" value="Dus"/>
    <property type="match status" value="1"/>
</dbReference>
<dbReference type="GO" id="GO:0017150">
    <property type="term" value="F:tRNA dihydrouridine synthase activity"/>
    <property type="evidence" value="ECO:0007669"/>
    <property type="project" value="InterPro"/>
</dbReference>
<feature type="domain" description="DRBM" evidence="7">
    <location>
        <begin position="365"/>
        <end position="432"/>
    </location>
</feature>
<dbReference type="CDD" id="cd02801">
    <property type="entry name" value="DUS_like_FMN"/>
    <property type="match status" value="1"/>
</dbReference>
<dbReference type="GO" id="GO:0000049">
    <property type="term" value="F:tRNA binding"/>
    <property type="evidence" value="ECO:0007669"/>
    <property type="project" value="InterPro"/>
</dbReference>
<dbReference type="InterPro" id="IPR014720">
    <property type="entry name" value="dsRBD_dom"/>
</dbReference>
<dbReference type="CDD" id="cd19871">
    <property type="entry name" value="DSRM_DUS2L"/>
    <property type="match status" value="1"/>
</dbReference>
<evidence type="ECO:0000256" key="6">
    <source>
        <dbReference type="PROSITE-ProRule" id="PRU00266"/>
    </source>
</evidence>
<evidence type="ECO:0000313" key="9">
    <source>
        <dbReference type="Proteomes" id="UP000230750"/>
    </source>
</evidence>
<keyword evidence="9" id="KW-1185">Reference proteome</keyword>
<dbReference type="SUPFAM" id="SSF54768">
    <property type="entry name" value="dsRNA-binding domain-like"/>
    <property type="match status" value="1"/>
</dbReference>
<dbReference type="Gene3D" id="3.30.160.20">
    <property type="match status" value="1"/>
</dbReference>
<comment type="cofactor">
    <cofactor evidence="1">
        <name>FMN</name>
        <dbReference type="ChEBI" id="CHEBI:58210"/>
    </cofactor>
</comment>
<evidence type="ECO:0000256" key="1">
    <source>
        <dbReference type="ARBA" id="ARBA00001917"/>
    </source>
</evidence>
<gene>
    <name evidence="8" type="ORF">BSL78_19590</name>
</gene>
<dbReference type="PROSITE" id="PS50137">
    <property type="entry name" value="DS_RBD"/>
    <property type="match status" value="1"/>
</dbReference>
<dbReference type="OrthoDB" id="10262250at2759"/>
<dbReference type="AlphaFoldDB" id="A0A2G8K6J0"/>
<evidence type="ECO:0000256" key="3">
    <source>
        <dbReference type="ARBA" id="ARBA00022643"/>
    </source>
</evidence>
<keyword evidence="5" id="KW-0560">Oxidoreductase</keyword>
<dbReference type="InterPro" id="IPR013785">
    <property type="entry name" value="Aldolase_TIM"/>
</dbReference>
<evidence type="ECO:0000256" key="4">
    <source>
        <dbReference type="ARBA" id="ARBA00022694"/>
    </source>
</evidence>
<dbReference type="Pfam" id="PF00035">
    <property type="entry name" value="dsrm"/>
    <property type="match status" value="1"/>
</dbReference>
<keyword evidence="2" id="KW-0285">Flavoprotein</keyword>